<dbReference type="CDD" id="cd00085">
    <property type="entry name" value="HNHc"/>
    <property type="match status" value="1"/>
</dbReference>
<dbReference type="InterPro" id="IPR022236">
    <property type="entry name" value="DUF3761"/>
</dbReference>
<dbReference type="EMBL" id="CAEZXP010000001">
    <property type="protein sequence ID" value="CAB4688573.1"/>
    <property type="molecule type" value="Genomic_DNA"/>
</dbReference>
<accession>A0A6J6NWA2</accession>
<sequence length="229" mass="23783">MRWLLGVVVLAATLGAVLRAGAATPPSGASAICRDATYSYSLHHSGTCSHHGGVARWLDGSTVGTASAGSTSGSTRFVGTTVLLASRTKTTGCHLGAIPDPACSPGATYSALTKNVICSSTFRTSAIRHVPTSEKHAVEVAYGLVPKSYGHTLEIDHIVSLELGGSNDIANLYPELANANPGYHVKDKLENRLHSMVCAGSITLRDAQVGIATNWIALYKRVFGVAPVG</sequence>
<proteinExistence type="predicted"/>
<evidence type="ECO:0000313" key="1">
    <source>
        <dbReference type="EMBL" id="CAB4688573.1"/>
    </source>
</evidence>
<dbReference type="InterPro" id="IPR003615">
    <property type="entry name" value="HNH_nuc"/>
</dbReference>
<organism evidence="1">
    <name type="scientific">freshwater metagenome</name>
    <dbReference type="NCBI Taxonomy" id="449393"/>
    <lineage>
        <taxon>unclassified sequences</taxon>
        <taxon>metagenomes</taxon>
        <taxon>ecological metagenomes</taxon>
    </lineage>
</organism>
<dbReference type="Pfam" id="PF12587">
    <property type="entry name" value="DUF3761"/>
    <property type="match status" value="1"/>
</dbReference>
<protein>
    <submittedName>
        <fullName evidence="1">Unannotated protein</fullName>
    </submittedName>
</protein>
<reference evidence="1" key="1">
    <citation type="submission" date="2020-05" db="EMBL/GenBank/DDBJ databases">
        <authorList>
            <person name="Chiriac C."/>
            <person name="Salcher M."/>
            <person name="Ghai R."/>
            <person name="Kavagutti S V."/>
        </authorList>
    </citation>
    <scope>NUCLEOTIDE SEQUENCE</scope>
</reference>
<name>A0A6J6NWA2_9ZZZZ</name>
<gene>
    <name evidence="1" type="ORF">UFOPK2399_00534</name>
</gene>
<dbReference type="AlphaFoldDB" id="A0A6J6NWA2"/>